<dbReference type="PRINTS" id="PR00113">
    <property type="entry name" value="ALKPHPHTASE"/>
</dbReference>
<evidence type="ECO:0000256" key="6">
    <source>
        <dbReference type="ARBA" id="ARBA00022622"/>
    </source>
</evidence>
<feature type="active site" description="Phosphoserine intermediate" evidence="14">
    <location>
        <position position="101"/>
    </location>
</feature>
<evidence type="ECO:0000256" key="13">
    <source>
        <dbReference type="ARBA" id="ARBA00023288"/>
    </source>
</evidence>
<feature type="binding site" evidence="15">
    <location>
        <position position="452"/>
    </location>
    <ligand>
        <name>Zn(2+)</name>
        <dbReference type="ChEBI" id="CHEBI:29105"/>
        <label>2</label>
    </ligand>
</feature>
<dbReference type="KEGG" id="cvn:111134904"/>
<dbReference type="RefSeq" id="XP_022340150.1">
    <property type="nucleotide sequence ID" value="XM_022484442.1"/>
</dbReference>
<gene>
    <name evidence="19" type="primary">LOC111134904</name>
</gene>
<dbReference type="FunFam" id="3.40.720.10:FF:000008">
    <property type="entry name" value="Alkaline phosphatase"/>
    <property type="match status" value="1"/>
</dbReference>
<keyword evidence="11" id="KW-0472">Membrane</keyword>
<evidence type="ECO:0000256" key="9">
    <source>
        <dbReference type="ARBA" id="ARBA00022833"/>
    </source>
</evidence>
<keyword evidence="12" id="KW-0325">Glycoprotein</keyword>
<comment type="cofactor">
    <cofactor evidence="15">
        <name>Zn(2+)</name>
        <dbReference type="ChEBI" id="CHEBI:29105"/>
    </cofactor>
    <text evidence="15">Binds 2 Zn(2+) ions.</text>
</comment>
<dbReference type="Proteomes" id="UP000694844">
    <property type="component" value="Chromosome 5"/>
</dbReference>
<evidence type="ECO:0000256" key="3">
    <source>
        <dbReference type="ARBA" id="ARBA00012647"/>
    </source>
</evidence>
<keyword evidence="6" id="KW-0336">GPI-anchor</keyword>
<keyword evidence="13" id="KW-0449">Lipoprotein</keyword>
<evidence type="ECO:0000256" key="15">
    <source>
        <dbReference type="PIRSR" id="PIRSR601952-2"/>
    </source>
</evidence>
<feature type="binding site" evidence="15">
    <location>
        <position position="51"/>
    </location>
    <ligand>
        <name>Mg(2+)</name>
        <dbReference type="ChEBI" id="CHEBI:18420"/>
    </ligand>
</feature>
<evidence type="ECO:0000256" key="16">
    <source>
        <dbReference type="RuleBase" id="RU003946"/>
    </source>
</evidence>
<evidence type="ECO:0000256" key="12">
    <source>
        <dbReference type="ARBA" id="ARBA00023180"/>
    </source>
</evidence>
<reference evidence="19" key="1">
    <citation type="submission" date="2025-08" db="UniProtKB">
        <authorList>
            <consortium name="RefSeq"/>
        </authorList>
    </citation>
    <scope>IDENTIFICATION</scope>
    <source>
        <tissue evidence="19">Whole sample</tissue>
    </source>
</reference>
<keyword evidence="10 15" id="KW-0460">Magnesium</keyword>
<evidence type="ECO:0000256" key="8">
    <source>
        <dbReference type="ARBA" id="ARBA00022801"/>
    </source>
</evidence>
<comment type="subcellular location">
    <subcellularLocation>
        <location evidence="1">Cell membrane</location>
        <topology evidence="1">Lipid-anchor</topology>
        <topology evidence="1">GPI-anchor</topology>
    </subcellularLocation>
</comment>
<sequence length="525" mass="57586">MWSAGCLLMLLSVSVVCPEDWNKMAKDTLYNALKLEPNKRVAKNVIVFIGDGMGLSTINAARIYRGQKNNRPGEETVLEWEKFPHAAFSKIYGADKQVPDSAQTATAILGGVKVNYKTVGVTDKVAGLDCDTLLRLGEAAHVKSVLRKALEEGKSTGVVTVTRLTHATPAATYAHSAHRNWESDADVSEAARGKCHDIAYQLVHNNSDIQVLLGGGRRGFYPANHPDPETGRTDVNKRQDGKNLVQDWVDTQRSKGRKQAFVWKKDDFENLDVNSVDYLLGLFSPSHMAYEIDRNNSGSGEPSLSEMTSKAIKILQRNKDKGFFLLVEGGLIDVAHHDSLAKKALEETLQLEEAVRVAASLTDEEETLMIVTADHSHAFSLAGYTKRGNPVLGLVDDEAYAIEPALDNKPYTALVYGNGPGWKSIRENLTGVDTGSNEYIPQSAVPMEYETHSAEDVGIFARGPMSHLFHGVHEQHYVAHVVQYAACIGDYRDSCDREDRGTSGSASPSLLFWGLVVLGVFTRIL</sequence>
<dbReference type="Pfam" id="PF00245">
    <property type="entry name" value="Alk_phosphatase"/>
    <property type="match status" value="1"/>
</dbReference>
<evidence type="ECO:0000256" key="11">
    <source>
        <dbReference type="ARBA" id="ARBA00023136"/>
    </source>
</evidence>
<dbReference type="PANTHER" id="PTHR11596">
    <property type="entry name" value="ALKALINE PHOSPHATASE"/>
    <property type="match status" value="1"/>
</dbReference>
<evidence type="ECO:0000256" key="14">
    <source>
        <dbReference type="PIRSR" id="PIRSR601952-1"/>
    </source>
</evidence>
<accession>A0A8B8EJB1</accession>
<name>A0A8B8EJB1_CRAVI</name>
<evidence type="ECO:0000256" key="7">
    <source>
        <dbReference type="ARBA" id="ARBA00022723"/>
    </source>
</evidence>
<dbReference type="PANTHER" id="PTHR11596:SF5">
    <property type="entry name" value="ALKALINE PHOSPHATASE"/>
    <property type="match status" value="1"/>
</dbReference>
<feature type="chain" id="PRO_5034858395" description="alkaline phosphatase" evidence="17">
    <location>
        <begin position="19"/>
        <end position="525"/>
    </location>
</feature>
<evidence type="ECO:0000313" key="19">
    <source>
        <dbReference type="RefSeq" id="XP_022340150.1"/>
    </source>
</evidence>
<evidence type="ECO:0000256" key="1">
    <source>
        <dbReference type="ARBA" id="ARBA00004609"/>
    </source>
</evidence>
<keyword evidence="17" id="KW-0732">Signal</keyword>
<feature type="binding site" evidence="15">
    <location>
        <position position="168"/>
    </location>
    <ligand>
        <name>Mg(2+)</name>
        <dbReference type="ChEBI" id="CHEBI:18420"/>
    </ligand>
</feature>
<dbReference type="CDD" id="cd16012">
    <property type="entry name" value="ALP"/>
    <property type="match status" value="1"/>
</dbReference>
<dbReference type="SUPFAM" id="SSF53649">
    <property type="entry name" value="Alkaline phosphatase-like"/>
    <property type="match status" value="1"/>
</dbReference>
<keyword evidence="5" id="KW-0597">Phosphoprotein</keyword>
<keyword evidence="9 15" id="KW-0862">Zinc</keyword>
<feature type="binding site" evidence="15">
    <location>
        <position position="337"/>
    </location>
    <ligand>
        <name>Zn(2+)</name>
        <dbReference type="ChEBI" id="CHEBI:29105"/>
        <label>2</label>
    </ligand>
</feature>
<evidence type="ECO:0000256" key="17">
    <source>
        <dbReference type="SAM" id="SignalP"/>
    </source>
</evidence>
<evidence type="ECO:0000256" key="10">
    <source>
        <dbReference type="ARBA" id="ARBA00022842"/>
    </source>
</evidence>
<dbReference type="GO" id="GO:0098552">
    <property type="term" value="C:side of membrane"/>
    <property type="evidence" value="ECO:0007669"/>
    <property type="project" value="UniProtKB-KW"/>
</dbReference>
<dbReference type="InterPro" id="IPR001952">
    <property type="entry name" value="Alkaline_phosphatase"/>
</dbReference>
<keyword evidence="4" id="KW-1003">Cell membrane</keyword>
<dbReference type="AlphaFoldDB" id="A0A8B8EJB1"/>
<dbReference type="Gene3D" id="3.40.720.10">
    <property type="entry name" value="Alkaline Phosphatase, subunit A"/>
    <property type="match status" value="1"/>
</dbReference>
<feature type="binding site" evidence="15">
    <location>
        <position position="333"/>
    </location>
    <ligand>
        <name>Zn(2+)</name>
        <dbReference type="ChEBI" id="CHEBI:29105"/>
        <label>2</label>
    </ligand>
</feature>
<proteinExistence type="inferred from homology"/>
<feature type="binding site" evidence="15">
    <location>
        <position position="375"/>
    </location>
    <ligand>
        <name>Zn(2+)</name>
        <dbReference type="ChEBI" id="CHEBI:29105"/>
        <label>2</label>
    </ligand>
</feature>
<feature type="signal peptide" evidence="17">
    <location>
        <begin position="1"/>
        <end position="18"/>
    </location>
</feature>
<evidence type="ECO:0000256" key="2">
    <source>
        <dbReference type="ARBA" id="ARBA00005984"/>
    </source>
</evidence>
<dbReference type="EC" id="3.1.3.1" evidence="3"/>
<feature type="binding site" evidence="15">
    <location>
        <position position="166"/>
    </location>
    <ligand>
        <name>Mg(2+)</name>
        <dbReference type="ChEBI" id="CHEBI:18420"/>
    </ligand>
</feature>
<keyword evidence="8" id="KW-0378">Hydrolase</keyword>
<dbReference type="GO" id="GO:0004035">
    <property type="term" value="F:alkaline phosphatase activity"/>
    <property type="evidence" value="ECO:0007669"/>
    <property type="project" value="UniProtKB-EC"/>
</dbReference>
<evidence type="ECO:0000256" key="5">
    <source>
        <dbReference type="ARBA" id="ARBA00022553"/>
    </source>
</evidence>
<feature type="binding site" evidence="15">
    <location>
        <position position="374"/>
    </location>
    <ligand>
        <name>Zn(2+)</name>
        <dbReference type="ChEBI" id="CHEBI:29105"/>
        <label>2</label>
    </ligand>
</feature>
<evidence type="ECO:0000313" key="18">
    <source>
        <dbReference type="Proteomes" id="UP000694844"/>
    </source>
</evidence>
<keyword evidence="7 15" id="KW-0479">Metal-binding</keyword>
<dbReference type="InterPro" id="IPR017850">
    <property type="entry name" value="Alkaline_phosphatase_core_sf"/>
</dbReference>
<feature type="binding site" evidence="15">
    <location>
        <position position="51"/>
    </location>
    <ligand>
        <name>Zn(2+)</name>
        <dbReference type="ChEBI" id="CHEBI:29105"/>
        <label>2</label>
    </ligand>
</feature>
<dbReference type="GO" id="GO:0046872">
    <property type="term" value="F:metal ion binding"/>
    <property type="evidence" value="ECO:0007669"/>
    <property type="project" value="UniProtKB-KW"/>
</dbReference>
<comment type="similarity">
    <text evidence="2 16">Belongs to the alkaline phosphatase family.</text>
</comment>
<dbReference type="OrthoDB" id="5818554at2759"/>
<dbReference type="GeneID" id="111134904"/>
<feature type="binding site" evidence="15">
    <location>
        <position position="328"/>
    </location>
    <ligand>
        <name>Mg(2+)</name>
        <dbReference type="ChEBI" id="CHEBI:18420"/>
    </ligand>
</feature>
<organism evidence="18 19">
    <name type="scientific">Crassostrea virginica</name>
    <name type="common">Eastern oyster</name>
    <dbReference type="NCBI Taxonomy" id="6565"/>
    <lineage>
        <taxon>Eukaryota</taxon>
        <taxon>Metazoa</taxon>
        <taxon>Spiralia</taxon>
        <taxon>Lophotrochozoa</taxon>
        <taxon>Mollusca</taxon>
        <taxon>Bivalvia</taxon>
        <taxon>Autobranchia</taxon>
        <taxon>Pteriomorphia</taxon>
        <taxon>Ostreida</taxon>
        <taxon>Ostreoidea</taxon>
        <taxon>Ostreidae</taxon>
        <taxon>Crassostrea</taxon>
    </lineage>
</organism>
<dbReference type="SMART" id="SM00098">
    <property type="entry name" value="alkPPc"/>
    <property type="match status" value="1"/>
</dbReference>
<protein>
    <recommendedName>
        <fullName evidence="3">alkaline phosphatase</fullName>
        <ecNumber evidence="3">3.1.3.1</ecNumber>
    </recommendedName>
</protein>
<keyword evidence="18" id="KW-1185">Reference proteome</keyword>
<dbReference type="GO" id="GO:0005886">
    <property type="term" value="C:plasma membrane"/>
    <property type="evidence" value="ECO:0007669"/>
    <property type="project" value="UniProtKB-SubCell"/>
</dbReference>
<comment type="cofactor">
    <cofactor evidence="15">
        <name>Mg(2+)</name>
        <dbReference type="ChEBI" id="CHEBI:18420"/>
    </cofactor>
    <text evidence="15">Binds 1 Mg(2+) ion.</text>
</comment>
<evidence type="ECO:0000256" key="4">
    <source>
        <dbReference type="ARBA" id="ARBA00022475"/>
    </source>
</evidence>